<comment type="similarity">
    <text evidence="2">Belongs to the invasin protein D family.</text>
</comment>
<name>A0A759QQH2_SALER</name>
<dbReference type="AlphaFoldDB" id="A0A759QQH2"/>
<keyword evidence="3" id="KW-0964">Secreted</keyword>
<reference evidence="6" key="2">
    <citation type="submission" date="2020-02" db="EMBL/GenBank/DDBJ databases">
        <authorList>
            <consortium name="NCBI Pathogen Detection Project"/>
        </authorList>
    </citation>
    <scope>NUCLEOTIDE SEQUENCE</scope>
    <source>
        <strain evidence="6">MA.CK_94/00000542</strain>
    </source>
</reference>
<gene>
    <name evidence="6" type="ORF">G8W59_004216</name>
</gene>
<dbReference type="NCBIfam" id="TIGR02553">
    <property type="entry name" value="SipD_IpaD_SspD"/>
    <property type="match status" value="1"/>
</dbReference>
<dbReference type="EMBL" id="DAAXOJ010000008">
    <property type="protein sequence ID" value="HAG1892151.1"/>
    <property type="molecule type" value="Genomic_DNA"/>
</dbReference>
<dbReference type="InterPro" id="IPR036708">
    <property type="entry name" value="BipD-like_sf"/>
</dbReference>
<dbReference type="GO" id="GO:0005576">
    <property type="term" value="C:extracellular region"/>
    <property type="evidence" value="ECO:0007669"/>
    <property type="project" value="UniProtKB-SubCell"/>
</dbReference>
<dbReference type="Pfam" id="PF06511">
    <property type="entry name" value="T3SS_TC"/>
    <property type="match status" value="1"/>
</dbReference>
<sequence>MLTVREHFISGYFDAGIKPQKTDKTEIEPVYQGNKRDVAFDDSEHLRKTKLDRQGLDIVQYMDKDEKILERHLFINCLKAVAASDLLLSSDQRQILSELCSASTFYAPVRRTGMSDAELWEKVTDKIAAISDNYLGVYENVVAVYTGFYQHYSDILSRLGGWLLPGKDGNSIKLDVTSLKSELNQLLSKYEHISQNTVLFPAQSGNTLTGATEAQARQWLEELNLPAECLKRTNAGYVVLVDLAPVRKMLNDLNELGKPGGDSKLEMDNAKYQAWQSGFKAQEEKMKTTLQTLTQKYSNANSLYDNLVKILSSTINSCMESAKSFLQR</sequence>
<evidence type="ECO:0000256" key="3">
    <source>
        <dbReference type="ARBA" id="ARBA00022525"/>
    </source>
</evidence>
<dbReference type="SUPFAM" id="SSF140693">
    <property type="entry name" value="IpaD-like"/>
    <property type="match status" value="1"/>
</dbReference>
<keyword evidence="4" id="KW-0843">Virulence</keyword>
<accession>A0A759QQH2</accession>
<evidence type="ECO:0000256" key="5">
    <source>
        <dbReference type="ARBA" id="ARBA00023054"/>
    </source>
</evidence>
<organism evidence="6">
    <name type="scientific">Salmonella enterica</name>
    <name type="common">Salmonella choleraesuis</name>
    <dbReference type="NCBI Taxonomy" id="28901"/>
    <lineage>
        <taxon>Bacteria</taxon>
        <taxon>Pseudomonadati</taxon>
        <taxon>Pseudomonadota</taxon>
        <taxon>Gammaproteobacteria</taxon>
        <taxon>Enterobacterales</taxon>
        <taxon>Enterobacteriaceae</taxon>
        <taxon>Salmonella</taxon>
    </lineage>
</organism>
<dbReference type="Gene3D" id="1.20.1710.10">
    <property type="entry name" value="IpaD-like"/>
    <property type="match status" value="1"/>
</dbReference>
<evidence type="ECO:0000313" key="6">
    <source>
        <dbReference type="EMBL" id="HAG1892151.1"/>
    </source>
</evidence>
<evidence type="ECO:0000256" key="2">
    <source>
        <dbReference type="ARBA" id="ARBA00007741"/>
    </source>
</evidence>
<proteinExistence type="inferred from homology"/>
<evidence type="ECO:0000256" key="4">
    <source>
        <dbReference type="ARBA" id="ARBA00023026"/>
    </source>
</evidence>
<dbReference type="InterPro" id="IPR009483">
    <property type="entry name" value="IpaD/BipD/SipD"/>
</dbReference>
<keyword evidence="5" id="KW-0175">Coiled coil</keyword>
<comment type="caution">
    <text evidence="6">The sequence shown here is derived from an EMBL/GenBank/DDBJ whole genome shotgun (WGS) entry which is preliminary data.</text>
</comment>
<evidence type="ECO:0000256" key="1">
    <source>
        <dbReference type="ARBA" id="ARBA00004613"/>
    </source>
</evidence>
<reference evidence="6" key="1">
    <citation type="journal article" date="2018" name="Genome Biol.">
        <title>SKESA: strategic k-mer extension for scrupulous assemblies.</title>
        <authorList>
            <person name="Souvorov A."/>
            <person name="Agarwala R."/>
            <person name="Lipman D.J."/>
        </authorList>
    </citation>
    <scope>NUCLEOTIDE SEQUENCE</scope>
    <source>
        <strain evidence="6">MA.CK_94/00000542</strain>
    </source>
</reference>
<protein>
    <submittedName>
        <fullName evidence="6">IpaD/SipD/SspD family type III secretion system needle tip protein</fullName>
    </submittedName>
</protein>
<comment type="subcellular location">
    <subcellularLocation>
        <location evidence="1">Secreted</location>
    </subcellularLocation>
</comment>